<dbReference type="InterPro" id="IPR003833">
    <property type="entry name" value="CT_C_D"/>
</dbReference>
<dbReference type="SUPFAM" id="SSF160467">
    <property type="entry name" value="PH0987 N-terminal domain-like"/>
    <property type="match status" value="1"/>
</dbReference>
<dbReference type="InterPro" id="IPR010016">
    <property type="entry name" value="PxpB"/>
</dbReference>
<dbReference type="InterPro" id="IPR029000">
    <property type="entry name" value="Cyclophilin-like_dom_sf"/>
</dbReference>
<dbReference type="GO" id="GO:0016787">
    <property type="term" value="F:hydrolase activity"/>
    <property type="evidence" value="ECO:0007669"/>
    <property type="project" value="UniProtKB-KW"/>
</dbReference>
<dbReference type="NCBIfam" id="TIGR00370">
    <property type="entry name" value="5-oxoprolinase subunit PxpB"/>
    <property type="match status" value="1"/>
</dbReference>
<dbReference type="Gene3D" id="2.40.100.10">
    <property type="entry name" value="Cyclophilin-like"/>
    <property type="match status" value="1"/>
</dbReference>
<reference evidence="5 6" key="1">
    <citation type="submission" date="2020-08" db="EMBL/GenBank/DDBJ databases">
        <title>Genome sequence of Rhizobiales bacterium strain IZ6.</title>
        <authorList>
            <person name="Nakai R."/>
            <person name="Naganuma T."/>
        </authorList>
    </citation>
    <scope>NUCLEOTIDE SEQUENCE [LARGE SCALE GENOMIC DNA]</scope>
    <source>
        <strain evidence="5 6">IZ6</strain>
    </source>
</reference>
<evidence type="ECO:0000256" key="1">
    <source>
        <dbReference type="ARBA" id="ARBA00022741"/>
    </source>
</evidence>
<sequence length="234" mass="24776">MTGESKINLSATMLALGDAAVTLEFGQTIGRETSARVLAARDAIVAAAIPGVREYVPTFRSLTVHYDPAAIGFADLAARIGDLSLEGAASAGEGRTWTVPVLYDGPDLDETARAAGLTREAAAALHAGQTYHVYMLGFLPGFAYLGDLPEPLRLPRLDVPRTRVPAGSVAIASELTAIYPVESPGGWRLIGRTPLRLFDHRAHPPSLFAPGDRVQFTPVSAAEFDQLVRGAKST</sequence>
<evidence type="ECO:0000259" key="4">
    <source>
        <dbReference type="SMART" id="SM00796"/>
    </source>
</evidence>
<keyword evidence="3" id="KW-0067">ATP-binding</keyword>
<dbReference type="SMART" id="SM00796">
    <property type="entry name" value="AHS1"/>
    <property type="match status" value="1"/>
</dbReference>
<keyword evidence="6" id="KW-1185">Reference proteome</keyword>
<dbReference type="Pfam" id="PF02682">
    <property type="entry name" value="CT_C_D"/>
    <property type="match status" value="1"/>
</dbReference>
<dbReference type="Proteomes" id="UP000515317">
    <property type="component" value="Chromosome"/>
</dbReference>
<dbReference type="PANTHER" id="PTHR34698">
    <property type="entry name" value="5-OXOPROLINASE SUBUNIT B"/>
    <property type="match status" value="1"/>
</dbReference>
<proteinExistence type="predicted"/>
<dbReference type="SUPFAM" id="SSF50891">
    <property type="entry name" value="Cyclophilin-like"/>
    <property type="match status" value="1"/>
</dbReference>
<evidence type="ECO:0000313" key="5">
    <source>
        <dbReference type="EMBL" id="BCJ92098.1"/>
    </source>
</evidence>
<dbReference type="Gene3D" id="3.30.1360.40">
    <property type="match status" value="1"/>
</dbReference>
<keyword evidence="1" id="KW-0547">Nucleotide-binding</keyword>
<gene>
    <name evidence="5" type="ORF">IZ6_28330</name>
</gene>
<accession>A0A6S6QZK6</accession>
<dbReference type="EMBL" id="AP023361">
    <property type="protein sequence ID" value="BCJ92098.1"/>
    <property type="molecule type" value="Genomic_DNA"/>
</dbReference>
<protein>
    <submittedName>
        <fullName evidence="5">Allophanate hydrolase</fullName>
    </submittedName>
</protein>
<dbReference type="GO" id="GO:0005524">
    <property type="term" value="F:ATP binding"/>
    <property type="evidence" value="ECO:0007669"/>
    <property type="project" value="UniProtKB-KW"/>
</dbReference>
<name>A0A6S6QZK6_9HYPH</name>
<dbReference type="AlphaFoldDB" id="A0A6S6QZK6"/>
<keyword evidence="2 5" id="KW-0378">Hydrolase</keyword>
<dbReference type="PANTHER" id="PTHR34698:SF2">
    <property type="entry name" value="5-OXOPROLINASE SUBUNIT B"/>
    <property type="match status" value="1"/>
</dbReference>
<evidence type="ECO:0000256" key="3">
    <source>
        <dbReference type="ARBA" id="ARBA00022840"/>
    </source>
</evidence>
<evidence type="ECO:0000313" key="6">
    <source>
        <dbReference type="Proteomes" id="UP000515317"/>
    </source>
</evidence>
<feature type="domain" description="Carboxyltransferase" evidence="4">
    <location>
        <begin position="11"/>
        <end position="208"/>
    </location>
</feature>
<organism evidence="5 6">
    <name type="scientific">Terrihabitans soli</name>
    <dbReference type="NCBI Taxonomy" id="708113"/>
    <lineage>
        <taxon>Bacteria</taxon>
        <taxon>Pseudomonadati</taxon>
        <taxon>Pseudomonadota</taxon>
        <taxon>Alphaproteobacteria</taxon>
        <taxon>Hyphomicrobiales</taxon>
        <taxon>Terrihabitans</taxon>
    </lineage>
</organism>
<dbReference type="KEGG" id="tso:IZ6_28330"/>
<evidence type="ECO:0000256" key="2">
    <source>
        <dbReference type="ARBA" id="ARBA00022801"/>
    </source>
</evidence>